<keyword evidence="1" id="KW-0614">Plasmid</keyword>
<accession>A0A5K7YAY3</accession>
<reference evidence="1" key="1">
    <citation type="submission" date="2019-10" db="EMBL/GenBank/DDBJ databases">
        <title>Complete plasmid sequence of Providencia rettgeri p.BML2526.</title>
        <authorList>
            <person name="Iwata S."/>
            <person name="Tada T."/>
            <person name="Kirikae T."/>
        </authorList>
    </citation>
    <scope>NUCLEOTIDE SEQUENCE</scope>
    <source>
        <strain evidence="1">BML2526</strain>
        <plasmid evidence="1">p.BML2526</plasmid>
    </source>
</reference>
<name>A0A5K7YAY3_PRORE</name>
<organism evidence="1">
    <name type="scientific">Providencia rettgeri</name>
    <dbReference type="NCBI Taxonomy" id="587"/>
    <lineage>
        <taxon>Bacteria</taxon>
        <taxon>Pseudomonadati</taxon>
        <taxon>Pseudomonadota</taxon>
        <taxon>Gammaproteobacteria</taxon>
        <taxon>Enterobacterales</taxon>
        <taxon>Morganellaceae</taxon>
        <taxon>Providencia</taxon>
    </lineage>
</organism>
<proteinExistence type="predicted"/>
<sequence length="50" mass="5304">MLFFATGLLAAEGSFFTPLPVAVDSALVLLLLLALFLLLELLLGEDEGLL</sequence>
<evidence type="ECO:0000313" key="1">
    <source>
        <dbReference type="EMBL" id="BBO58304.1"/>
    </source>
</evidence>
<dbReference type="AlphaFoldDB" id="A0A5K7YAY3"/>
<dbReference type="EMBL" id="LC507075">
    <property type="protein sequence ID" value="BBO58304.1"/>
    <property type="molecule type" value="Genomic_DNA"/>
</dbReference>
<gene>
    <name evidence="1" type="ORF">pBML2526_1080</name>
</gene>
<protein>
    <submittedName>
        <fullName evidence="1">Uncharacterized protein</fullName>
    </submittedName>
</protein>
<geneLocation type="plasmid" evidence="1">
    <name>p.BML2526</name>
</geneLocation>